<sequence>MMNQCKLHLEFVHPLAWMKGKLINAVLYLIT</sequence>
<accession>A0A0A9H3I2</accession>
<reference evidence="1" key="2">
    <citation type="journal article" date="2015" name="Data Brief">
        <title>Shoot transcriptome of the giant reed, Arundo donax.</title>
        <authorList>
            <person name="Barrero R.A."/>
            <person name="Guerrero F.D."/>
            <person name="Moolhuijzen P."/>
            <person name="Goolsby J.A."/>
            <person name="Tidwell J."/>
            <person name="Bellgard S.E."/>
            <person name="Bellgard M.I."/>
        </authorList>
    </citation>
    <scope>NUCLEOTIDE SEQUENCE</scope>
    <source>
        <tissue evidence="1">Shoot tissue taken approximately 20 cm above the soil surface</tissue>
    </source>
</reference>
<evidence type="ECO:0000313" key="1">
    <source>
        <dbReference type="EMBL" id="JAE31765.1"/>
    </source>
</evidence>
<proteinExistence type="predicted"/>
<protein>
    <submittedName>
        <fullName evidence="1">Uncharacterized protein</fullName>
    </submittedName>
</protein>
<dbReference type="EMBL" id="GBRH01166131">
    <property type="protein sequence ID" value="JAE31765.1"/>
    <property type="molecule type" value="Transcribed_RNA"/>
</dbReference>
<organism evidence="1">
    <name type="scientific">Arundo donax</name>
    <name type="common">Giant reed</name>
    <name type="synonym">Donax arundinaceus</name>
    <dbReference type="NCBI Taxonomy" id="35708"/>
    <lineage>
        <taxon>Eukaryota</taxon>
        <taxon>Viridiplantae</taxon>
        <taxon>Streptophyta</taxon>
        <taxon>Embryophyta</taxon>
        <taxon>Tracheophyta</taxon>
        <taxon>Spermatophyta</taxon>
        <taxon>Magnoliopsida</taxon>
        <taxon>Liliopsida</taxon>
        <taxon>Poales</taxon>
        <taxon>Poaceae</taxon>
        <taxon>PACMAD clade</taxon>
        <taxon>Arundinoideae</taxon>
        <taxon>Arundineae</taxon>
        <taxon>Arundo</taxon>
    </lineage>
</organism>
<reference evidence="1" key="1">
    <citation type="submission" date="2014-09" db="EMBL/GenBank/DDBJ databases">
        <authorList>
            <person name="Magalhaes I.L.F."/>
            <person name="Oliveira U."/>
            <person name="Santos F.R."/>
            <person name="Vidigal T.H.D.A."/>
            <person name="Brescovit A.D."/>
            <person name="Santos A.J."/>
        </authorList>
    </citation>
    <scope>NUCLEOTIDE SEQUENCE</scope>
    <source>
        <tissue evidence="1">Shoot tissue taken approximately 20 cm above the soil surface</tissue>
    </source>
</reference>
<name>A0A0A9H3I2_ARUDO</name>
<dbReference type="AlphaFoldDB" id="A0A0A9H3I2"/>